<name>A0A1H6CAT3_9ACTN</name>
<dbReference type="Proteomes" id="UP000236754">
    <property type="component" value="Unassembled WGS sequence"/>
</dbReference>
<feature type="domain" description="Enoyl reductase (ER)" evidence="3">
    <location>
        <begin position="10"/>
        <end position="326"/>
    </location>
</feature>
<sequence>MRAVRIDEFGGPDVLTPVDMPDPVAGPGEVLVRVRAAGVNRADALIRAGRYHRARPLPLVPGLEAAGTVAAVGEGVDGLAPGTPVMAMGAATPGFYAELAAVPATRVVPLPDGIDPRAAAGLPTAWLSAWYCLHRLARIRKGETVVVHAAASGVGTAAVQIAAHAGARVIATARSAEKVGWASGFGAHEALDTSGLSGDAAVEEVLRLTGGHGADVVLDTVGGDVFAQSLRQTGFAGRVVALANVALAPSTVDTRDFYPKNVSIHGFQLTGLIEHGYDPRPDLGEIAAGVAAGTYRVPVEASFPLDRADRAHAQLEQRDNRGKIVLTVQD</sequence>
<dbReference type="InterPro" id="IPR011032">
    <property type="entry name" value="GroES-like_sf"/>
</dbReference>
<keyword evidence="5" id="KW-1185">Reference proteome</keyword>
<dbReference type="OrthoDB" id="4190732at2"/>
<evidence type="ECO:0000256" key="2">
    <source>
        <dbReference type="ARBA" id="ARBA00023002"/>
    </source>
</evidence>
<organism evidence="4 5">
    <name type="scientific">Actinacidiphila yanglinensis</name>
    <dbReference type="NCBI Taxonomy" id="310779"/>
    <lineage>
        <taxon>Bacteria</taxon>
        <taxon>Bacillati</taxon>
        <taxon>Actinomycetota</taxon>
        <taxon>Actinomycetes</taxon>
        <taxon>Kitasatosporales</taxon>
        <taxon>Streptomycetaceae</taxon>
        <taxon>Actinacidiphila</taxon>
    </lineage>
</organism>
<keyword evidence="1" id="KW-0521">NADP</keyword>
<dbReference type="Pfam" id="PF08240">
    <property type="entry name" value="ADH_N"/>
    <property type="match status" value="1"/>
</dbReference>
<dbReference type="InterPro" id="IPR013149">
    <property type="entry name" value="ADH-like_C"/>
</dbReference>
<dbReference type="PANTHER" id="PTHR48106:SF18">
    <property type="entry name" value="QUINONE OXIDOREDUCTASE PIG3"/>
    <property type="match status" value="1"/>
</dbReference>
<dbReference type="SMART" id="SM00829">
    <property type="entry name" value="PKS_ER"/>
    <property type="match status" value="1"/>
</dbReference>
<dbReference type="InterPro" id="IPR036291">
    <property type="entry name" value="NAD(P)-bd_dom_sf"/>
</dbReference>
<dbReference type="InterPro" id="IPR013154">
    <property type="entry name" value="ADH-like_N"/>
</dbReference>
<reference evidence="4 5" key="1">
    <citation type="submission" date="2016-10" db="EMBL/GenBank/DDBJ databases">
        <authorList>
            <person name="de Groot N.N."/>
        </authorList>
    </citation>
    <scope>NUCLEOTIDE SEQUENCE [LARGE SCALE GENOMIC DNA]</scope>
    <source>
        <strain evidence="4 5">CGMCC 4.2023</strain>
    </source>
</reference>
<proteinExistence type="predicted"/>
<evidence type="ECO:0000313" key="4">
    <source>
        <dbReference type="EMBL" id="SEG69765.1"/>
    </source>
</evidence>
<evidence type="ECO:0000259" key="3">
    <source>
        <dbReference type="SMART" id="SM00829"/>
    </source>
</evidence>
<gene>
    <name evidence="4" type="ORF">SAMN05216223_108211</name>
</gene>
<evidence type="ECO:0000313" key="5">
    <source>
        <dbReference type="Proteomes" id="UP000236754"/>
    </source>
</evidence>
<accession>A0A1H6CAT3</accession>
<dbReference type="GO" id="GO:0016651">
    <property type="term" value="F:oxidoreductase activity, acting on NAD(P)H"/>
    <property type="evidence" value="ECO:0007669"/>
    <property type="project" value="TreeGrafter"/>
</dbReference>
<dbReference type="EMBL" id="FNVU01000008">
    <property type="protein sequence ID" value="SEG69765.1"/>
    <property type="molecule type" value="Genomic_DNA"/>
</dbReference>
<evidence type="ECO:0000256" key="1">
    <source>
        <dbReference type="ARBA" id="ARBA00022857"/>
    </source>
</evidence>
<dbReference type="SUPFAM" id="SSF50129">
    <property type="entry name" value="GroES-like"/>
    <property type="match status" value="1"/>
</dbReference>
<dbReference type="PANTHER" id="PTHR48106">
    <property type="entry name" value="QUINONE OXIDOREDUCTASE PIG3-RELATED"/>
    <property type="match status" value="1"/>
</dbReference>
<dbReference type="RefSeq" id="WP_103887301.1">
    <property type="nucleotide sequence ID" value="NZ_FNVU01000008.1"/>
</dbReference>
<dbReference type="SUPFAM" id="SSF51735">
    <property type="entry name" value="NAD(P)-binding Rossmann-fold domains"/>
    <property type="match status" value="1"/>
</dbReference>
<keyword evidence="2" id="KW-0560">Oxidoreductase</keyword>
<dbReference type="CDD" id="cd08241">
    <property type="entry name" value="QOR1"/>
    <property type="match status" value="1"/>
</dbReference>
<dbReference type="Gene3D" id="3.40.50.720">
    <property type="entry name" value="NAD(P)-binding Rossmann-like Domain"/>
    <property type="match status" value="1"/>
</dbReference>
<dbReference type="GO" id="GO:0070402">
    <property type="term" value="F:NADPH binding"/>
    <property type="evidence" value="ECO:0007669"/>
    <property type="project" value="TreeGrafter"/>
</dbReference>
<dbReference type="InterPro" id="IPR020843">
    <property type="entry name" value="ER"/>
</dbReference>
<protein>
    <submittedName>
        <fullName evidence="4">NADPH2:quinone reductase</fullName>
    </submittedName>
</protein>
<dbReference type="Pfam" id="PF00107">
    <property type="entry name" value="ADH_zinc_N"/>
    <property type="match status" value="1"/>
</dbReference>
<dbReference type="AlphaFoldDB" id="A0A1H6CAT3"/>
<dbReference type="Gene3D" id="3.90.180.10">
    <property type="entry name" value="Medium-chain alcohol dehydrogenases, catalytic domain"/>
    <property type="match status" value="1"/>
</dbReference>